<accession>A0A3D9AKK6</accession>
<reference evidence="1 2" key="1">
    <citation type="journal article" date="2004" name="Emerg. Infect. Dis.">
        <title>Amoebae-resisting bacteria isolated from human nasal swabs by amoebal coculture.</title>
        <authorList>
            <person name="Greub G."/>
            <person name="La Scola B."/>
            <person name="Raoult D."/>
        </authorList>
    </citation>
    <scope>NUCLEOTIDE SEQUENCE [LARGE SCALE GENOMIC DNA]</scope>
    <source>
        <strain evidence="1 2">CCUG 51329</strain>
    </source>
</reference>
<dbReference type="RefSeq" id="WP_116099838.1">
    <property type="nucleotide sequence ID" value="NZ_QNVU01000053.1"/>
</dbReference>
<dbReference type="EMBL" id="QNVU01000053">
    <property type="protein sequence ID" value="REC41860.1"/>
    <property type="molecule type" value="Genomic_DNA"/>
</dbReference>
<proteinExistence type="predicted"/>
<keyword evidence="2" id="KW-1185">Reference proteome</keyword>
<sequence>MGVKAGYQGGYHNHTPAGIPMHSPPDIDNNLLAFARAQPAGEHKNAYFGMIVKKTCSGCPSGFKTYHYIIRFDGTYDDALTSFSQLDLDNFNIDYQNREFDLTNPTGVYGTTYIDSMGKITNEGLEKLFFDTLKAMNLTNKIILQRIEDNGIINNITLNPDGLHTTAIPCP</sequence>
<name>A0A3D9AKK6_9FLAO</name>
<evidence type="ECO:0000313" key="2">
    <source>
        <dbReference type="Proteomes" id="UP000256924"/>
    </source>
</evidence>
<organism evidence="1 2">
    <name type="scientific">Candidatus Chryseobacterium massiliense</name>
    <dbReference type="NCBI Taxonomy" id="204089"/>
    <lineage>
        <taxon>Bacteria</taxon>
        <taxon>Pseudomonadati</taxon>
        <taxon>Bacteroidota</taxon>
        <taxon>Flavobacteriia</taxon>
        <taxon>Flavobacteriales</taxon>
        <taxon>Weeksellaceae</taxon>
        <taxon>Chryseobacterium group</taxon>
        <taxon>Chryseobacterium</taxon>
    </lineage>
</organism>
<evidence type="ECO:0000313" key="1">
    <source>
        <dbReference type="EMBL" id="REC41860.1"/>
    </source>
</evidence>
<dbReference type="AlphaFoldDB" id="A0A3D9AKK6"/>
<gene>
    <name evidence="1" type="ORF">DRF68_18375</name>
</gene>
<dbReference type="Proteomes" id="UP000256924">
    <property type="component" value="Unassembled WGS sequence"/>
</dbReference>
<comment type="caution">
    <text evidence="1">The sequence shown here is derived from an EMBL/GenBank/DDBJ whole genome shotgun (WGS) entry which is preliminary data.</text>
</comment>
<protein>
    <submittedName>
        <fullName evidence="1">Uncharacterized protein</fullName>
    </submittedName>
</protein>